<gene>
    <name evidence="2" type="ORF">BJ987_003502</name>
</gene>
<sequence length="35" mass="3684">MAALPQAVDLRRAWWTIGDQEDTDGPASGGRPGMG</sequence>
<evidence type="ECO:0000256" key="1">
    <source>
        <dbReference type="SAM" id="MobiDB-lite"/>
    </source>
</evidence>
<name>A0ABS4QIW2_9NOCA</name>
<evidence type="ECO:0000313" key="3">
    <source>
        <dbReference type="Proteomes" id="UP001519325"/>
    </source>
</evidence>
<dbReference type="Proteomes" id="UP001519325">
    <property type="component" value="Unassembled WGS sequence"/>
</dbReference>
<proteinExistence type="predicted"/>
<protein>
    <submittedName>
        <fullName evidence="2">Uncharacterized protein</fullName>
    </submittedName>
</protein>
<comment type="caution">
    <text evidence="2">The sequence shown here is derived from an EMBL/GenBank/DDBJ whole genome shotgun (WGS) entry which is preliminary data.</text>
</comment>
<organism evidence="2 3">
    <name type="scientific">Nocardia goodfellowii</name>
    <dbReference type="NCBI Taxonomy" id="882446"/>
    <lineage>
        <taxon>Bacteria</taxon>
        <taxon>Bacillati</taxon>
        <taxon>Actinomycetota</taxon>
        <taxon>Actinomycetes</taxon>
        <taxon>Mycobacteriales</taxon>
        <taxon>Nocardiaceae</taxon>
        <taxon>Nocardia</taxon>
    </lineage>
</organism>
<dbReference type="EMBL" id="JAGGMR010000001">
    <property type="protein sequence ID" value="MBP2190601.1"/>
    <property type="molecule type" value="Genomic_DNA"/>
</dbReference>
<feature type="region of interest" description="Disordered" evidence="1">
    <location>
        <begin position="15"/>
        <end position="35"/>
    </location>
</feature>
<accession>A0ABS4QIW2</accession>
<evidence type="ECO:0000313" key="2">
    <source>
        <dbReference type="EMBL" id="MBP2190601.1"/>
    </source>
</evidence>
<keyword evidence="3" id="KW-1185">Reference proteome</keyword>
<reference evidence="2 3" key="1">
    <citation type="submission" date="2021-03" db="EMBL/GenBank/DDBJ databases">
        <title>Sequencing the genomes of 1000 actinobacteria strains.</title>
        <authorList>
            <person name="Klenk H.-P."/>
        </authorList>
    </citation>
    <scope>NUCLEOTIDE SEQUENCE [LARGE SCALE GENOMIC DNA]</scope>
    <source>
        <strain evidence="2 3">DSM 45516</strain>
    </source>
</reference>